<reference evidence="9" key="1">
    <citation type="submission" date="2021-02" db="EMBL/GenBank/DDBJ databases">
        <authorList>
            <person name="Dougan E. K."/>
            <person name="Rhodes N."/>
            <person name="Thang M."/>
            <person name="Chan C."/>
        </authorList>
    </citation>
    <scope>NUCLEOTIDE SEQUENCE</scope>
</reference>
<feature type="compositionally biased region" description="Basic and acidic residues" evidence="6">
    <location>
        <begin position="16"/>
        <end position="26"/>
    </location>
</feature>
<organism evidence="9 10">
    <name type="scientific">Polarella glacialis</name>
    <name type="common">Dinoflagellate</name>
    <dbReference type="NCBI Taxonomy" id="89957"/>
    <lineage>
        <taxon>Eukaryota</taxon>
        <taxon>Sar</taxon>
        <taxon>Alveolata</taxon>
        <taxon>Dinophyceae</taxon>
        <taxon>Suessiales</taxon>
        <taxon>Suessiaceae</taxon>
        <taxon>Polarella</taxon>
    </lineage>
</organism>
<accession>A0A813LLW3</accession>
<sequence>MPWDSHSRVRPLGQSNDREPRLRSEPLRGSSLGTPGSLQTPTTPCTPYRLRVERGEEIQAAFDAFKAEGAEGIGYHELKAALRGLALPAKKVEVLETMRQHGCPPEGLVGFSQFSQILQKAFAEQDPLDSMLQSFRLFDRKGHGRISLQDLQRATRELGENISTEVLESMLSQFDVNHDGEIDEAEFVQVMNCTALQ</sequence>
<dbReference type="Proteomes" id="UP000626109">
    <property type="component" value="Unassembled WGS sequence"/>
</dbReference>
<comment type="caution">
    <text evidence="9">The sequence shown here is derived from an EMBL/GenBank/DDBJ whole genome shotgun (WGS) entry which is preliminary data.</text>
</comment>
<dbReference type="AlphaFoldDB" id="A0A813LLW3"/>
<keyword evidence="3" id="KW-0677">Repeat</keyword>
<dbReference type="GO" id="GO:0005509">
    <property type="term" value="F:calcium ion binding"/>
    <property type="evidence" value="ECO:0007669"/>
    <property type="project" value="InterPro"/>
</dbReference>
<feature type="domain" description="EF-hand" evidence="7">
    <location>
        <begin position="126"/>
        <end position="161"/>
    </location>
</feature>
<evidence type="ECO:0000313" key="8">
    <source>
        <dbReference type="EMBL" id="CAE8584553.1"/>
    </source>
</evidence>
<protein>
    <recommendedName>
        <fullName evidence="7">EF-hand domain-containing protein</fullName>
    </recommendedName>
</protein>
<feature type="compositionally biased region" description="Polar residues" evidence="6">
    <location>
        <begin position="31"/>
        <end position="45"/>
    </location>
</feature>
<dbReference type="InterPro" id="IPR018247">
    <property type="entry name" value="EF_Hand_1_Ca_BS"/>
</dbReference>
<dbReference type="GO" id="GO:0016460">
    <property type="term" value="C:myosin II complex"/>
    <property type="evidence" value="ECO:0007669"/>
    <property type="project" value="TreeGrafter"/>
</dbReference>
<keyword evidence="5" id="KW-0963">Cytoplasm</keyword>
<evidence type="ECO:0000256" key="5">
    <source>
        <dbReference type="ARBA" id="ARBA00023212"/>
    </source>
</evidence>
<name>A0A813LLW3_POLGL</name>
<evidence type="ECO:0000256" key="2">
    <source>
        <dbReference type="ARBA" id="ARBA00005253"/>
    </source>
</evidence>
<dbReference type="PANTHER" id="PTHR23048:SF59">
    <property type="entry name" value="EF-HAND SUPERFAMILY PROTEIN"/>
    <property type="match status" value="1"/>
</dbReference>
<dbReference type="SMART" id="SM00054">
    <property type="entry name" value="EFh"/>
    <property type="match status" value="3"/>
</dbReference>
<gene>
    <name evidence="8" type="ORF">PGLA1383_LOCUS3484</name>
    <name evidence="9" type="ORF">PGLA2088_LOCUS46663</name>
</gene>
<dbReference type="Proteomes" id="UP000654075">
    <property type="component" value="Unassembled WGS sequence"/>
</dbReference>
<evidence type="ECO:0000256" key="4">
    <source>
        <dbReference type="ARBA" id="ARBA00022837"/>
    </source>
</evidence>
<dbReference type="InterPro" id="IPR050230">
    <property type="entry name" value="CALM/Myosin/TropC-like"/>
</dbReference>
<dbReference type="SUPFAM" id="SSF47473">
    <property type="entry name" value="EF-hand"/>
    <property type="match status" value="1"/>
</dbReference>
<evidence type="ECO:0000256" key="1">
    <source>
        <dbReference type="ARBA" id="ARBA00004245"/>
    </source>
</evidence>
<comment type="subcellular location">
    <subcellularLocation>
        <location evidence="1">Cytoplasm</location>
        <location evidence="1">Cytoskeleton</location>
    </subcellularLocation>
</comment>
<feature type="region of interest" description="Disordered" evidence="6">
    <location>
        <begin position="1"/>
        <end position="45"/>
    </location>
</feature>
<proteinExistence type="inferred from homology"/>
<dbReference type="EMBL" id="CAJNNW010036275">
    <property type="protein sequence ID" value="CAE8733057.1"/>
    <property type="molecule type" value="Genomic_DNA"/>
</dbReference>
<dbReference type="PROSITE" id="PS00018">
    <property type="entry name" value="EF_HAND_1"/>
    <property type="match status" value="1"/>
</dbReference>
<dbReference type="EMBL" id="CAJNNV010001225">
    <property type="protein sequence ID" value="CAE8584553.1"/>
    <property type="molecule type" value="Genomic_DNA"/>
</dbReference>
<feature type="domain" description="EF-hand" evidence="7">
    <location>
        <begin position="162"/>
        <end position="197"/>
    </location>
</feature>
<dbReference type="PANTHER" id="PTHR23048">
    <property type="entry name" value="MYOSIN LIGHT CHAIN 1, 3"/>
    <property type="match status" value="1"/>
</dbReference>
<evidence type="ECO:0000259" key="7">
    <source>
        <dbReference type="PROSITE" id="PS50222"/>
    </source>
</evidence>
<evidence type="ECO:0000256" key="3">
    <source>
        <dbReference type="ARBA" id="ARBA00022737"/>
    </source>
</evidence>
<evidence type="ECO:0000313" key="9">
    <source>
        <dbReference type="EMBL" id="CAE8733057.1"/>
    </source>
</evidence>
<dbReference type="InterPro" id="IPR011992">
    <property type="entry name" value="EF-hand-dom_pair"/>
</dbReference>
<comment type="similarity">
    <text evidence="2">Belongs to the centrin family.</text>
</comment>
<keyword evidence="11" id="KW-1185">Reference proteome</keyword>
<dbReference type="CDD" id="cd00051">
    <property type="entry name" value="EFh"/>
    <property type="match status" value="1"/>
</dbReference>
<evidence type="ECO:0000256" key="6">
    <source>
        <dbReference type="SAM" id="MobiDB-lite"/>
    </source>
</evidence>
<dbReference type="OrthoDB" id="26525at2759"/>
<evidence type="ECO:0000313" key="11">
    <source>
        <dbReference type="Proteomes" id="UP000654075"/>
    </source>
</evidence>
<dbReference type="FunFam" id="1.10.238.10:FF:000001">
    <property type="entry name" value="Calmodulin 1"/>
    <property type="match status" value="1"/>
</dbReference>
<dbReference type="Gene3D" id="1.10.238.10">
    <property type="entry name" value="EF-hand"/>
    <property type="match status" value="2"/>
</dbReference>
<keyword evidence="5" id="KW-0206">Cytoskeleton</keyword>
<keyword evidence="4" id="KW-0106">Calcium</keyword>
<dbReference type="PROSITE" id="PS50222">
    <property type="entry name" value="EF_HAND_2"/>
    <property type="match status" value="2"/>
</dbReference>
<dbReference type="Pfam" id="PF13499">
    <property type="entry name" value="EF-hand_7"/>
    <property type="match status" value="1"/>
</dbReference>
<dbReference type="InterPro" id="IPR002048">
    <property type="entry name" value="EF_hand_dom"/>
</dbReference>
<evidence type="ECO:0000313" key="10">
    <source>
        <dbReference type="Proteomes" id="UP000626109"/>
    </source>
</evidence>